<protein>
    <submittedName>
        <fullName evidence="1">Uncharacterized protein</fullName>
    </submittedName>
</protein>
<organism evidence="1 2">
    <name type="scientific">Haliangium ochraceum (strain DSM 14365 / JCM 11303 / SMP-2)</name>
    <dbReference type="NCBI Taxonomy" id="502025"/>
    <lineage>
        <taxon>Bacteria</taxon>
        <taxon>Pseudomonadati</taxon>
        <taxon>Myxococcota</taxon>
        <taxon>Polyangia</taxon>
        <taxon>Haliangiales</taxon>
        <taxon>Kofleriaceae</taxon>
        <taxon>Haliangium</taxon>
    </lineage>
</organism>
<dbReference type="HOGENOM" id="CLU_488112_0_0_7"/>
<dbReference type="Proteomes" id="UP000001880">
    <property type="component" value="Chromosome"/>
</dbReference>
<dbReference type="OrthoDB" id="5513479at2"/>
<dbReference type="SUPFAM" id="SSF48208">
    <property type="entry name" value="Six-hairpin glycosidases"/>
    <property type="match status" value="1"/>
</dbReference>
<dbReference type="InterPro" id="IPR008928">
    <property type="entry name" value="6-hairpin_glycosidase_sf"/>
</dbReference>
<dbReference type="EMBL" id="CP001804">
    <property type="protein sequence ID" value="ACY13096.1"/>
    <property type="molecule type" value="Genomic_DNA"/>
</dbReference>
<dbReference type="RefSeq" id="WP_012825723.1">
    <property type="nucleotide sequence ID" value="NC_013440.1"/>
</dbReference>
<gene>
    <name evidence="1" type="ordered locus">Hoch_0455</name>
</gene>
<keyword evidence="2" id="KW-1185">Reference proteome</keyword>
<evidence type="ECO:0000313" key="1">
    <source>
        <dbReference type="EMBL" id="ACY13096.1"/>
    </source>
</evidence>
<dbReference type="AlphaFoldDB" id="D0LK62"/>
<reference evidence="1 2" key="1">
    <citation type="journal article" date="2010" name="Stand. Genomic Sci.">
        <title>Complete genome sequence of Haliangium ochraceum type strain (SMP-2).</title>
        <authorList>
            <consortium name="US DOE Joint Genome Institute (JGI-PGF)"/>
            <person name="Ivanova N."/>
            <person name="Daum C."/>
            <person name="Lang E."/>
            <person name="Abt B."/>
            <person name="Kopitz M."/>
            <person name="Saunders E."/>
            <person name="Lapidus A."/>
            <person name="Lucas S."/>
            <person name="Glavina Del Rio T."/>
            <person name="Nolan M."/>
            <person name="Tice H."/>
            <person name="Copeland A."/>
            <person name="Cheng J.F."/>
            <person name="Chen F."/>
            <person name="Bruce D."/>
            <person name="Goodwin L."/>
            <person name="Pitluck S."/>
            <person name="Mavromatis K."/>
            <person name="Pati A."/>
            <person name="Mikhailova N."/>
            <person name="Chen A."/>
            <person name="Palaniappan K."/>
            <person name="Land M."/>
            <person name="Hauser L."/>
            <person name="Chang Y.J."/>
            <person name="Jeffries C.D."/>
            <person name="Detter J.C."/>
            <person name="Brettin T."/>
            <person name="Rohde M."/>
            <person name="Goker M."/>
            <person name="Bristow J."/>
            <person name="Markowitz V."/>
            <person name="Eisen J.A."/>
            <person name="Hugenholtz P."/>
            <person name="Kyrpides N.C."/>
            <person name="Klenk H.P."/>
        </authorList>
    </citation>
    <scope>NUCLEOTIDE SEQUENCE [LARGE SCALE GENOMIC DNA]</scope>
    <source>
        <strain evidence="2">DSM 14365 / CIP 107738 / JCM 11303 / AJ 13395 / SMP-2</strain>
    </source>
</reference>
<dbReference type="eggNOG" id="ENOG5032TNF">
    <property type="taxonomic scope" value="Bacteria"/>
</dbReference>
<sequence>MKISLLNQITSGSAHIGMYRALGIACAGLALSGSACTGQVNADGASGDGIALPRPDGPVDTPQPGSSYELGETVPIVLHPVHLDADGGTELVGFGMPFPRGMLADAEQIAFFDAEGAELPAAVRTILPWRTLGEARDSDGSVRAAQVFVSVAFPDDRPLSIVAELGTRRTQQLELAADAEPSDSWVAVRDDDYAIELAEPAVYATLPPAWLGACELRTVTTPAYEDGDWKWFDEFSVGAAHTATNDVPDSVSSDELIELEDNEPWLFDRTATLFGVYARTGDITWLRRAHRSARFYLANFTDDGYFAYKDGDLKYVYGLSLLVDLMLTGDAALERTIARVAETHLEWRPGYDIDVNFWTERHQTYALLGALSAWELTGDEAHAERVAEIVEASFAAASSPPSGWPTDGCMLHTMRAHEGDDSDQPVCSPWMNALFADAMWRYYWHSRDGEALVFLADLADFIVEHGLYDGSDEGVDFLVPWYLVSSVYQYSDAGAWGDLEHTCDVANVVARGAWARKQLGEDYSLLADTAVELVSGCQYVLDYWHRPDGVSDGRPEWRLSPARKFNWWFGTTSDMPWIFGELGIAPR</sequence>
<accession>D0LK62</accession>
<name>D0LK62_HALO1</name>
<proteinExistence type="predicted"/>
<evidence type="ECO:0000313" key="2">
    <source>
        <dbReference type="Proteomes" id="UP000001880"/>
    </source>
</evidence>
<dbReference type="GO" id="GO:0005975">
    <property type="term" value="P:carbohydrate metabolic process"/>
    <property type="evidence" value="ECO:0007669"/>
    <property type="project" value="InterPro"/>
</dbReference>
<dbReference type="KEGG" id="hoh:Hoch_0455"/>